<accession>A0AA94EMR7</accession>
<evidence type="ECO:0000259" key="2">
    <source>
        <dbReference type="Pfam" id="PF24703"/>
    </source>
</evidence>
<dbReference type="AlphaFoldDB" id="A0AA94EMR7"/>
<dbReference type="InterPro" id="IPR056083">
    <property type="entry name" value="DUF7666"/>
</dbReference>
<sequence>MKAPKPETALILRTCNADLTSHGGFQWPSEIGAVVAAPDWRDDDECGHGLHGWLFGQGDSSASNSIDRPDAKWLVVEAPINSLKSLGGKVKFPACTVRHVGDKQSATQFLLDNEPRAASVAVIGVTLTGGNGSTLTGGDDSTLTGGNDSTLTGGYDSTLTGGNRSTLTGGNDSTLTGGYDSTLTGGNRSTLTGGNRSTLTGGYGSTLTGGYDSTLTGGNRSTLTGGNGSTLTGGYGSTLTGGYDSTLTGGEKAELRVRRWCRKAERYRTYIAYVGEDGIEPEVAYRLDENNKFVKA</sequence>
<name>A0AA94EMR7_9PSED</name>
<evidence type="ECO:0000313" key="3">
    <source>
        <dbReference type="EMBL" id="RVD77050.1"/>
    </source>
</evidence>
<comment type="caution">
    <text evidence="3">The sequence shown here is derived from an EMBL/GenBank/DDBJ whole genome shotgun (WGS) entry which is preliminary data.</text>
</comment>
<dbReference type="Proteomes" id="UP000288002">
    <property type="component" value="Unassembled WGS sequence"/>
</dbReference>
<dbReference type="EMBL" id="MKWS01000009">
    <property type="protein sequence ID" value="RVD77050.1"/>
    <property type="molecule type" value="Genomic_DNA"/>
</dbReference>
<evidence type="ECO:0000256" key="1">
    <source>
        <dbReference type="SAM" id="MobiDB-lite"/>
    </source>
</evidence>
<feature type="region of interest" description="Disordered" evidence="1">
    <location>
        <begin position="154"/>
        <end position="173"/>
    </location>
</feature>
<protein>
    <recommendedName>
        <fullName evidence="2">DUF7666 domain-containing protein</fullName>
    </recommendedName>
</protein>
<feature type="domain" description="DUF7666" evidence="2">
    <location>
        <begin position="10"/>
        <end position="105"/>
    </location>
</feature>
<gene>
    <name evidence="3" type="ORF">A9HBioS_3073</name>
</gene>
<evidence type="ECO:0000313" key="4">
    <source>
        <dbReference type="Proteomes" id="UP000288002"/>
    </source>
</evidence>
<dbReference type="SUPFAM" id="SSF69349">
    <property type="entry name" value="Phage fibre proteins"/>
    <property type="match status" value="1"/>
</dbReference>
<organism evidence="3 4">
    <name type="scientific">Pseudomonas koreensis</name>
    <dbReference type="NCBI Taxonomy" id="198620"/>
    <lineage>
        <taxon>Bacteria</taxon>
        <taxon>Pseudomonadati</taxon>
        <taxon>Pseudomonadota</taxon>
        <taxon>Gammaproteobacteria</taxon>
        <taxon>Pseudomonadales</taxon>
        <taxon>Pseudomonadaceae</taxon>
        <taxon>Pseudomonas</taxon>
    </lineage>
</organism>
<dbReference type="InterPro" id="IPR011049">
    <property type="entry name" value="Serralysin-like_metalloprot_C"/>
</dbReference>
<dbReference type="Pfam" id="PF24703">
    <property type="entry name" value="DUF7666"/>
    <property type="match status" value="1"/>
</dbReference>
<proteinExistence type="predicted"/>
<reference evidence="3 4" key="1">
    <citation type="submission" date="2016-10" db="EMBL/GenBank/DDBJ databases">
        <title>Search of new enzymes for the oxidation of sulfur compounds.</title>
        <authorList>
            <person name="Novo A."/>
            <person name="Moreira I.S."/>
            <person name="Castro P.M."/>
        </authorList>
    </citation>
    <scope>NUCLEOTIDE SEQUENCE [LARGE SCALE GENOMIC DNA]</scope>
    <source>
        <strain evidence="3 4">A9</strain>
    </source>
</reference>
<dbReference type="RefSeq" id="WP_254432796.1">
    <property type="nucleotide sequence ID" value="NZ_MKWS01000009.1"/>
</dbReference>
<dbReference type="Gene3D" id="2.150.10.10">
    <property type="entry name" value="Serralysin-like metalloprotease, C-terminal"/>
    <property type="match status" value="1"/>
</dbReference>